<accession>A0A835M7D8</accession>
<keyword evidence="3" id="KW-0862">Zinc</keyword>
<gene>
    <name evidence="6" type="ORF">IFM89_031669</name>
</gene>
<dbReference type="Proteomes" id="UP000631114">
    <property type="component" value="Unassembled WGS sequence"/>
</dbReference>
<keyword evidence="2 4" id="KW-0863">Zinc-finger</keyword>
<reference evidence="6 7" key="1">
    <citation type="submission" date="2020-10" db="EMBL/GenBank/DDBJ databases">
        <title>The Coptis chinensis genome and diversification of protoberbering-type alkaloids.</title>
        <authorList>
            <person name="Wang B."/>
            <person name="Shu S."/>
            <person name="Song C."/>
            <person name="Liu Y."/>
        </authorList>
    </citation>
    <scope>NUCLEOTIDE SEQUENCE [LARGE SCALE GENOMIC DNA]</scope>
    <source>
        <strain evidence="6">HL-2020</strain>
        <tissue evidence="6">Leaf</tissue>
    </source>
</reference>
<evidence type="ECO:0000256" key="2">
    <source>
        <dbReference type="ARBA" id="ARBA00022771"/>
    </source>
</evidence>
<keyword evidence="7" id="KW-1185">Reference proteome</keyword>
<evidence type="ECO:0000256" key="3">
    <source>
        <dbReference type="ARBA" id="ARBA00022833"/>
    </source>
</evidence>
<dbReference type="Pfam" id="PF06839">
    <property type="entry name" value="Zn_ribbon_GRF"/>
    <property type="match status" value="1"/>
</dbReference>
<proteinExistence type="predicted"/>
<dbReference type="InterPro" id="IPR010666">
    <property type="entry name" value="Znf_GRF"/>
</dbReference>
<evidence type="ECO:0000313" key="7">
    <source>
        <dbReference type="Proteomes" id="UP000631114"/>
    </source>
</evidence>
<evidence type="ECO:0000313" key="6">
    <source>
        <dbReference type="EMBL" id="KAF9622463.1"/>
    </source>
</evidence>
<evidence type="ECO:0000256" key="4">
    <source>
        <dbReference type="PROSITE-ProRule" id="PRU01343"/>
    </source>
</evidence>
<keyword evidence="1" id="KW-0479">Metal-binding</keyword>
<dbReference type="PANTHER" id="PTHR33680:SF1">
    <property type="entry name" value="OS05G0489500 PROTEIN"/>
    <property type="match status" value="1"/>
</dbReference>
<dbReference type="OrthoDB" id="5418639at2759"/>
<sequence length="201" mass="22107">MEFAQGGEDCVFFQWCNRESPGQRQYISLSPELQLMSSGQRQDILQSPYPECSCGAGVCRLEPFIEDGRDTGLKYFACPVKKGQGACNFFQWQHSPGNPPSNDNRTTRCLTSDGHVSDESVNISSFNGIVSTGSAEKGLERQSSGEHLLEEIAGPDFGLDDAELPPIGDLKLSGMKTSVFAKPDRCYRCGKEGHWKDCLEP</sequence>
<protein>
    <recommendedName>
        <fullName evidence="5">GRF-type domain-containing protein</fullName>
    </recommendedName>
</protein>
<dbReference type="GO" id="GO:0008270">
    <property type="term" value="F:zinc ion binding"/>
    <property type="evidence" value="ECO:0007669"/>
    <property type="project" value="UniProtKB-KW"/>
</dbReference>
<dbReference type="PANTHER" id="PTHR33680">
    <property type="entry name" value="OS07G0190500 PROTEIN"/>
    <property type="match status" value="1"/>
</dbReference>
<name>A0A835M7D8_9MAGN</name>
<evidence type="ECO:0000256" key="1">
    <source>
        <dbReference type="ARBA" id="ARBA00022723"/>
    </source>
</evidence>
<feature type="domain" description="GRF-type" evidence="5">
    <location>
        <begin position="52"/>
        <end position="96"/>
    </location>
</feature>
<comment type="caution">
    <text evidence="6">The sequence shown here is derived from an EMBL/GenBank/DDBJ whole genome shotgun (WGS) entry which is preliminary data.</text>
</comment>
<dbReference type="EMBL" id="JADFTS010000002">
    <property type="protein sequence ID" value="KAF9622463.1"/>
    <property type="molecule type" value="Genomic_DNA"/>
</dbReference>
<evidence type="ECO:0000259" key="5">
    <source>
        <dbReference type="PROSITE" id="PS51999"/>
    </source>
</evidence>
<dbReference type="AlphaFoldDB" id="A0A835M7D8"/>
<organism evidence="6 7">
    <name type="scientific">Coptis chinensis</name>
    <dbReference type="NCBI Taxonomy" id="261450"/>
    <lineage>
        <taxon>Eukaryota</taxon>
        <taxon>Viridiplantae</taxon>
        <taxon>Streptophyta</taxon>
        <taxon>Embryophyta</taxon>
        <taxon>Tracheophyta</taxon>
        <taxon>Spermatophyta</taxon>
        <taxon>Magnoliopsida</taxon>
        <taxon>Ranunculales</taxon>
        <taxon>Ranunculaceae</taxon>
        <taxon>Coptidoideae</taxon>
        <taxon>Coptis</taxon>
    </lineage>
</organism>
<dbReference type="PROSITE" id="PS51999">
    <property type="entry name" value="ZF_GRF"/>
    <property type="match status" value="1"/>
</dbReference>